<keyword evidence="1" id="KW-0812">Transmembrane</keyword>
<keyword evidence="4" id="KW-1185">Reference proteome</keyword>
<accession>A0A7J5Z2V8</accession>
<name>A0A7J5Z2V8_DISMA</name>
<reference evidence="3 4" key="1">
    <citation type="submission" date="2020-03" db="EMBL/GenBank/DDBJ databases">
        <title>Dissostichus mawsoni Genome sequencing and assembly.</title>
        <authorList>
            <person name="Park H."/>
        </authorList>
    </citation>
    <scope>NUCLEOTIDE SEQUENCE [LARGE SCALE GENOMIC DNA]</scope>
    <source>
        <strain evidence="3">DM0001</strain>
        <tissue evidence="3">Muscle</tissue>
    </source>
</reference>
<evidence type="ECO:0000256" key="1">
    <source>
        <dbReference type="SAM" id="Phobius"/>
    </source>
</evidence>
<evidence type="ECO:0000313" key="3">
    <source>
        <dbReference type="EMBL" id="KAF3855369.1"/>
    </source>
</evidence>
<dbReference type="InterPro" id="IPR009038">
    <property type="entry name" value="GOLD_dom"/>
</dbReference>
<dbReference type="AlphaFoldDB" id="A0A7J5Z2V8"/>
<gene>
    <name evidence="3" type="ORF">F7725_023424</name>
</gene>
<feature type="transmembrane region" description="Helical" evidence="1">
    <location>
        <begin position="102"/>
        <end position="123"/>
    </location>
</feature>
<evidence type="ECO:0000313" key="4">
    <source>
        <dbReference type="Proteomes" id="UP000518266"/>
    </source>
</evidence>
<comment type="caution">
    <text evidence="3">The sequence shown here is derived from an EMBL/GenBank/DDBJ whole genome shotgun (WGS) entry which is preliminary data.</text>
</comment>
<dbReference type="Proteomes" id="UP000518266">
    <property type="component" value="Unassembled WGS sequence"/>
</dbReference>
<keyword evidence="1" id="KW-1133">Transmembrane helix</keyword>
<sequence length="141" mass="16080">MCSQVQWVTGIAIDHRLFVTVFYRMCLGNHNHFGAIRVFVNFGVIYEGFEETKMETEEGEKVLNNTLAGECAEAPESDLPHVASLHFARMRKGKDHYLLQSIFNYVTWWSATQSLVIIVSGYLQLFAIKRLFKTNSGGPRC</sequence>
<dbReference type="OrthoDB" id="10037706at2759"/>
<keyword evidence="1" id="KW-0472">Membrane</keyword>
<protein>
    <recommendedName>
        <fullName evidence="2">GOLD domain-containing protein</fullName>
    </recommendedName>
</protein>
<proteinExistence type="predicted"/>
<feature type="domain" description="GOLD" evidence="2">
    <location>
        <begin position="23"/>
        <end position="133"/>
    </location>
</feature>
<dbReference type="EMBL" id="JAAKFY010000007">
    <property type="protein sequence ID" value="KAF3855369.1"/>
    <property type="molecule type" value="Genomic_DNA"/>
</dbReference>
<evidence type="ECO:0000259" key="2">
    <source>
        <dbReference type="Pfam" id="PF01105"/>
    </source>
</evidence>
<dbReference type="Pfam" id="PF01105">
    <property type="entry name" value="EMP24_GP25L"/>
    <property type="match status" value="1"/>
</dbReference>
<organism evidence="3 4">
    <name type="scientific">Dissostichus mawsoni</name>
    <name type="common">Antarctic cod</name>
    <dbReference type="NCBI Taxonomy" id="36200"/>
    <lineage>
        <taxon>Eukaryota</taxon>
        <taxon>Metazoa</taxon>
        <taxon>Chordata</taxon>
        <taxon>Craniata</taxon>
        <taxon>Vertebrata</taxon>
        <taxon>Euteleostomi</taxon>
        <taxon>Actinopterygii</taxon>
        <taxon>Neopterygii</taxon>
        <taxon>Teleostei</taxon>
        <taxon>Neoteleostei</taxon>
        <taxon>Acanthomorphata</taxon>
        <taxon>Eupercaria</taxon>
        <taxon>Perciformes</taxon>
        <taxon>Notothenioidei</taxon>
        <taxon>Nototheniidae</taxon>
        <taxon>Dissostichus</taxon>
    </lineage>
</organism>